<evidence type="ECO:0000256" key="5">
    <source>
        <dbReference type="ARBA" id="ARBA00023136"/>
    </source>
</evidence>
<dbReference type="PANTHER" id="PTHR33885:SF3">
    <property type="entry name" value="PHAGE SHOCK PROTEIN C"/>
    <property type="match status" value="1"/>
</dbReference>
<dbReference type="InterPro" id="IPR054321">
    <property type="entry name" value="PspC-rel_TM"/>
</dbReference>
<evidence type="ECO:0000313" key="13">
    <source>
        <dbReference type="Proteomes" id="UP000008641"/>
    </source>
</evidence>
<evidence type="ECO:0000256" key="3">
    <source>
        <dbReference type="ARBA" id="ARBA00022692"/>
    </source>
</evidence>
<dbReference type="GO" id="GO:0005886">
    <property type="term" value="C:plasma membrane"/>
    <property type="evidence" value="ECO:0007669"/>
    <property type="project" value="UniProtKB-SubCell"/>
</dbReference>
<gene>
    <name evidence="12" type="ordered locus">Weevi_0388</name>
</gene>
<dbReference type="KEGG" id="wvi:Weevi_0388"/>
<reference evidence="13" key="2">
    <citation type="journal article" date="2011" name="Stand. Genomic Sci.">
        <title>Complete genome sequence of Weeksella virosa type strain (9751T).</title>
        <authorList>
            <person name="Lang E."/>
            <person name="Teshima H."/>
            <person name="Lucas S."/>
            <person name="Lapidus A."/>
            <person name="Hammon N."/>
            <person name="Deshpande S."/>
            <person name="Nolan M."/>
            <person name="Cheng J."/>
            <person name="Pitluck S."/>
            <person name="Liolios K."/>
            <person name="Pagani I."/>
            <person name="Mikhailova N."/>
            <person name="Ivanova N."/>
            <person name="Mavromatis K."/>
            <person name="Pati A."/>
            <person name="Tapia R."/>
            <person name="Han C."/>
            <person name="Goodwin L."/>
            <person name="Chen A."/>
            <person name="Palaniappan K."/>
            <person name="Land M."/>
            <person name="Hauser L."/>
            <person name="Chang Y."/>
            <person name="Jeffries C."/>
            <person name="Brambilla E."/>
            <person name="Kopitz M."/>
            <person name="Rohde M."/>
            <person name="Goker M."/>
            <person name="Tindall B."/>
            <person name="Detter J."/>
            <person name="Woyke T."/>
            <person name="Bristow J."/>
            <person name="Eisen J."/>
            <person name="Markowitz V."/>
            <person name="Hugenholtz P."/>
            <person name="Klenk H."/>
            <person name="Kyrpides N."/>
        </authorList>
    </citation>
    <scope>NUCLEOTIDE SEQUENCE [LARGE SCALE GENOMIC DNA]</scope>
    <source>
        <strain evidence="13">ATCC 43766 / DSM 16922 / JCM 21250 / NBRC 16016 / NCTC 11634 / CL345/78</strain>
    </source>
</reference>
<feature type="coiled-coil region" evidence="6">
    <location>
        <begin position="38"/>
        <end position="65"/>
    </location>
</feature>
<dbReference type="Proteomes" id="UP000008641">
    <property type="component" value="Chromosome"/>
</dbReference>
<dbReference type="Pfam" id="PF04024">
    <property type="entry name" value="PspC"/>
    <property type="match status" value="1"/>
</dbReference>
<evidence type="ECO:0000256" key="6">
    <source>
        <dbReference type="SAM" id="Coils"/>
    </source>
</evidence>
<keyword evidence="13" id="KW-1185">Reference proteome</keyword>
<dbReference type="AlphaFoldDB" id="F0NYI7"/>
<keyword evidence="3 8" id="KW-0812">Transmembrane</keyword>
<feature type="transmembrane region" description="Helical" evidence="8">
    <location>
        <begin position="310"/>
        <end position="332"/>
    </location>
</feature>
<feature type="transmembrane region" description="Helical" evidence="8">
    <location>
        <begin position="231"/>
        <end position="257"/>
    </location>
</feature>
<dbReference type="InterPro" id="IPR052027">
    <property type="entry name" value="PspC"/>
</dbReference>
<evidence type="ECO:0000256" key="2">
    <source>
        <dbReference type="ARBA" id="ARBA00022475"/>
    </source>
</evidence>
<evidence type="ECO:0000256" key="8">
    <source>
        <dbReference type="SAM" id="Phobius"/>
    </source>
</evidence>
<dbReference type="InterPro" id="IPR054319">
    <property type="entry name" value="PspC-rel_ToastRack"/>
</dbReference>
<organism evidence="12 13">
    <name type="scientific">Weeksella virosa (strain ATCC 43766 / DSM 16922 / JCM 21250 / CCUG 30538 / CDC 9751 / IAM 14551 / NBRC 16016 / NCTC 11634 / CL345/78)</name>
    <dbReference type="NCBI Taxonomy" id="865938"/>
    <lineage>
        <taxon>Bacteria</taxon>
        <taxon>Pseudomonadati</taxon>
        <taxon>Bacteroidota</taxon>
        <taxon>Flavobacteriia</taxon>
        <taxon>Flavobacteriales</taxon>
        <taxon>Weeksellaceae</taxon>
        <taxon>Weeksella</taxon>
    </lineage>
</organism>
<dbReference type="RefSeq" id="WP_013597499.1">
    <property type="nucleotide sequence ID" value="NC_015144.1"/>
</dbReference>
<evidence type="ECO:0000256" key="4">
    <source>
        <dbReference type="ARBA" id="ARBA00022989"/>
    </source>
</evidence>
<accession>F0NYI7</accession>
<dbReference type="eggNOG" id="COG1983">
    <property type="taxonomic scope" value="Bacteria"/>
</dbReference>
<comment type="subcellular location">
    <subcellularLocation>
        <location evidence="1">Cell membrane</location>
        <topology evidence="1">Single-pass membrane protein</topology>
    </subcellularLocation>
</comment>
<feature type="domain" description="PspC-related transmembrane region" evidence="10">
    <location>
        <begin position="204"/>
        <end position="337"/>
    </location>
</feature>
<feature type="domain" description="Phage shock protein PspC N-terminal" evidence="9">
    <location>
        <begin position="114"/>
        <end position="178"/>
    </location>
</feature>
<keyword evidence="2" id="KW-1003">Cell membrane</keyword>
<evidence type="ECO:0000259" key="10">
    <source>
        <dbReference type="Pfam" id="PF22571"/>
    </source>
</evidence>
<feature type="transmembrane region" description="Helical" evidence="8">
    <location>
        <begin position="149"/>
        <end position="175"/>
    </location>
</feature>
<dbReference type="STRING" id="865938.Weevi_0388"/>
<dbReference type="Pfam" id="PF22571">
    <property type="entry name" value="LiaI-LiaF-TM_PspC"/>
    <property type="match status" value="1"/>
</dbReference>
<dbReference type="InterPro" id="IPR007168">
    <property type="entry name" value="Phageshock_PspC_N"/>
</dbReference>
<dbReference type="EMBL" id="CP002455">
    <property type="protein sequence ID" value="ADX67107.1"/>
    <property type="molecule type" value="Genomic_DNA"/>
</dbReference>
<keyword evidence="5 8" id="KW-0472">Membrane</keyword>
<proteinExistence type="predicted"/>
<reference evidence="12 13" key="1">
    <citation type="journal article" date="2011" name="Stand. Genomic Sci.">
        <title>Complete genome sequence of Weeksella virosa type strain (9751).</title>
        <authorList>
            <person name="Lang E."/>
            <person name="Teshima H."/>
            <person name="Lucas S."/>
            <person name="Lapidus A."/>
            <person name="Hammon N."/>
            <person name="Deshpande S."/>
            <person name="Nolan M."/>
            <person name="Cheng J.F."/>
            <person name="Pitluck S."/>
            <person name="Liolios K."/>
            <person name="Pagani I."/>
            <person name="Mikhailova N."/>
            <person name="Ivanova N."/>
            <person name="Mavromatis K."/>
            <person name="Pati A."/>
            <person name="Tapia R."/>
            <person name="Han C."/>
            <person name="Goodwin L."/>
            <person name="Chen A."/>
            <person name="Palaniappan K."/>
            <person name="Land M."/>
            <person name="Hauser L."/>
            <person name="Chang Y.J."/>
            <person name="Jeffries C.D."/>
            <person name="Brambilla E.M."/>
            <person name="Kopitz M."/>
            <person name="Rohde M."/>
            <person name="Goker M."/>
            <person name="Tindall B.J."/>
            <person name="Detter J.C."/>
            <person name="Woyke T."/>
            <person name="Bristow J."/>
            <person name="Eisen J.A."/>
            <person name="Markowitz V."/>
            <person name="Hugenholtz P."/>
            <person name="Klenk H.P."/>
            <person name="Kyrpides N.C."/>
        </authorList>
    </citation>
    <scope>NUCLEOTIDE SEQUENCE [LARGE SCALE GENOMIC DNA]</scope>
    <source>
        <strain evidence="13">ATCC 43766 / DSM 16922 / JCM 21250 / NBRC 16016 / NCTC 11634 / CL345/78</strain>
    </source>
</reference>
<evidence type="ECO:0000259" key="9">
    <source>
        <dbReference type="Pfam" id="PF04024"/>
    </source>
</evidence>
<dbReference type="Pfam" id="PF22744">
    <property type="entry name" value="Toast-rack_PspC-Cterm"/>
    <property type="match status" value="1"/>
</dbReference>
<evidence type="ECO:0000259" key="11">
    <source>
        <dbReference type="Pfam" id="PF22744"/>
    </source>
</evidence>
<dbReference type="PANTHER" id="PTHR33885">
    <property type="entry name" value="PHAGE SHOCK PROTEIN C"/>
    <property type="match status" value="1"/>
</dbReference>
<dbReference type="OrthoDB" id="5772680at2"/>
<protein>
    <submittedName>
        <fullName evidence="12">Phage shock protein C, PspC</fullName>
    </submittedName>
</protein>
<evidence type="ECO:0000256" key="1">
    <source>
        <dbReference type="ARBA" id="ARBA00004162"/>
    </source>
</evidence>
<evidence type="ECO:0000313" key="12">
    <source>
        <dbReference type="EMBL" id="ADX67107.1"/>
    </source>
</evidence>
<name>F0NYI7_WEEVC</name>
<dbReference type="HOGENOM" id="CLU_017085_0_0_10"/>
<evidence type="ECO:0000256" key="7">
    <source>
        <dbReference type="SAM" id="MobiDB-lite"/>
    </source>
</evidence>
<sequence length="574" mass="65364">MDRTISISLGGFSFIVNEEAYHQLRRYLEDIKQSLQGTEGIEDIIEDVEQRIAELLRERLQYKEVVNDADIAYVISVMGRPEQYMVDDEFSYQEESTTSNESKEETAGNPTTKKRLFRDPDDKIISGLCSGLAHYLGLDPWAVRAVWFILLMLGIFTGVSTIMVLFAYFLMVMFIPKAETFADKMAMYGKAANFEQIKENALKASETLSKSGRKIGDNLGSLFQVLTKISVFIIGILFVVFGLSFIFGGISVYFISWFNIPAQYFDYFVEEDWLSKLILFCSSLLPILPGALSVMLGIKFIKPTFRINKNILISTIVLWFIALFGIIIIGVYTAKGYANSVEKVTMNTLAVTNDTLQVKFEAQNRGNYRFKIFDEDERPFYIMNDELFVTIDRTIELRESKDNAAHLQVTYKARGANGVDAKNNLDAIRFNYQVRGNQLVLDDFLSAGKNSTFRMQAVRFVLYVPRNKYVQLDPSIEYAEIVSNNSNTAFYSNINNQIFGYNGIKFVCLNCDNESDNDSDYDNHHGIDTMDISEKGIHIQSKKGDKISIDKNKIHISDDTDTLNINYGNHQSNR</sequence>
<keyword evidence="6" id="KW-0175">Coiled coil</keyword>
<feature type="domain" description="PspC-related ToastRack" evidence="11">
    <location>
        <begin position="394"/>
        <end position="513"/>
    </location>
</feature>
<keyword evidence="4 8" id="KW-1133">Transmembrane helix</keyword>
<feature type="region of interest" description="Disordered" evidence="7">
    <location>
        <begin position="90"/>
        <end position="115"/>
    </location>
</feature>
<feature type="transmembrane region" description="Helical" evidence="8">
    <location>
        <begin position="277"/>
        <end position="298"/>
    </location>
</feature>